<dbReference type="InterPro" id="IPR020449">
    <property type="entry name" value="Tscrpt_reg_AraC-type_HTH"/>
</dbReference>
<reference evidence="5" key="3">
    <citation type="submission" date="2020-09" db="EMBL/GenBank/DDBJ databases">
        <authorList>
            <person name="Sun Q."/>
            <person name="Zhou Y."/>
        </authorList>
    </citation>
    <scope>NUCLEOTIDE SEQUENCE</scope>
    <source>
        <strain evidence="5">CGMCC 1.14984</strain>
    </source>
</reference>
<keyword evidence="2" id="KW-0238">DNA-binding</keyword>
<dbReference type="Proteomes" id="UP000818603">
    <property type="component" value="Unassembled WGS sequence"/>
</dbReference>
<comment type="caution">
    <text evidence="5">The sequence shown here is derived from an EMBL/GenBank/DDBJ whole genome shotgun (WGS) entry which is preliminary data.</text>
</comment>
<dbReference type="RefSeq" id="WP_155142583.1">
    <property type="nucleotide sequence ID" value="NZ_BMGZ01000005.1"/>
</dbReference>
<evidence type="ECO:0000313" key="8">
    <source>
        <dbReference type="Proteomes" id="UP000818603"/>
    </source>
</evidence>
<evidence type="ECO:0000313" key="7">
    <source>
        <dbReference type="Proteomes" id="UP000621856"/>
    </source>
</evidence>
<dbReference type="Pfam" id="PF12833">
    <property type="entry name" value="HTH_18"/>
    <property type="match status" value="1"/>
</dbReference>
<dbReference type="PANTHER" id="PTHR47894:SF4">
    <property type="entry name" value="HTH-TYPE TRANSCRIPTIONAL REGULATOR GADX"/>
    <property type="match status" value="1"/>
</dbReference>
<evidence type="ECO:0000256" key="2">
    <source>
        <dbReference type="ARBA" id="ARBA00023125"/>
    </source>
</evidence>
<evidence type="ECO:0000259" key="4">
    <source>
        <dbReference type="PROSITE" id="PS01124"/>
    </source>
</evidence>
<dbReference type="Proteomes" id="UP000621856">
    <property type="component" value="Unassembled WGS sequence"/>
</dbReference>
<dbReference type="SUPFAM" id="SSF46689">
    <property type="entry name" value="Homeodomain-like"/>
    <property type="match status" value="1"/>
</dbReference>
<dbReference type="InterPro" id="IPR018060">
    <property type="entry name" value="HTH_AraC"/>
</dbReference>
<dbReference type="GO" id="GO:0003700">
    <property type="term" value="F:DNA-binding transcription factor activity"/>
    <property type="evidence" value="ECO:0007669"/>
    <property type="project" value="InterPro"/>
</dbReference>
<dbReference type="InterPro" id="IPR009057">
    <property type="entry name" value="Homeodomain-like_sf"/>
</dbReference>
<dbReference type="Gene3D" id="1.10.10.60">
    <property type="entry name" value="Homeodomain-like"/>
    <property type="match status" value="1"/>
</dbReference>
<dbReference type="Pfam" id="PF12625">
    <property type="entry name" value="Arabinose_bd"/>
    <property type="match status" value="1"/>
</dbReference>
<dbReference type="InterPro" id="IPR032687">
    <property type="entry name" value="AraC-type_N"/>
</dbReference>
<evidence type="ECO:0000313" key="5">
    <source>
        <dbReference type="EMBL" id="GGI01773.1"/>
    </source>
</evidence>
<reference evidence="5" key="1">
    <citation type="journal article" date="2014" name="Int. J. Syst. Evol. Microbiol.">
        <title>Complete genome sequence of Corynebacterium casei LMG S-19264T (=DSM 44701T), isolated from a smear-ripened cheese.</title>
        <authorList>
            <consortium name="US DOE Joint Genome Institute (JGI-PGF)"/>
            <person name="Walter F."/>
            <person name="Albersmeier A."/>
            <person name="Kalinowski J."/>
            <person name="Ruckert C."/>
        </authorList>
    </citation>
    <scope>NUCLEOTIDE SEQUENCE</scope>
    <source>
        <strain evidence="5">CGMCC 1.14984</strain>
    </source>
</reference>
<dbReference type="EMBL" id="BMGZ01000005">
    <property type="protein sequence ID" value="GGI01773.1"/>
    <property type="molecule type" value="Genomic_DNA"/>
</dbReference>
<dbReference type="AlphaFoldDB" id="A0A8J3A9R8"/>
<accession>A0A8J3A9R8</accession>
<dbReference type="GO" id="GO:0000976">
    <property type="term" value="F:transcription cis-regulatory region binding"/>
    <property type="evidence" value="ECO:0007669"/>
    <property type="project" value="TreeGrafter"/>
</dbReference>
<dbReference type="PANTHER" id="PTHR47894">
    <property type="entry name" value="HTH-TYPE TRANSCRIPTIONAL REGULATOR GADX"/>
    <property type="match status" value="1"/>
</dbReference>
<name>A0A8J3A9R8_9PROT</name>
<protein>
    <submittedName>
        <fullName evidence="5 6">Transcriptional regulator</fullName>
    </submittedName>
</protein>
<evidence type="ECO:0000256" key="1">
    <source>
        <dbReference type="ARBA" id="ARBA00023015"/>
    </source>
</evidence>
<evidence type="ECO:0000256" key="3">
    <source>
        <dbReference type="ARBA" id="ARBA00023163"/>
    </source>
</evidence>
<keyword evidence="1" id="KW-0805">Transcription regulation</keyword>
<dbReference type="PROSITE" id="PS01124">
    <property type="entry name" value="HTH_ARAC_FAMILY_2"/>
    <property type="match status" value="1"/>
</dbReference>
<organism evidence="5 7">
    <name type="scientific">Aquisalinus luteolus</name>
    <dbReference type="NCBI Taxonomy" id="1566827"/>
    <lineage>
        <taxon>Bacteria</taxon>
        <taxon>Pseudomonadati</taxon>
        <taxon>Pseudomonadota</taxon>
        <taxon>Alphaproteobacteria</taxon>
        <taxon>Parvularculales</taxon>
        <taxon>Parvularculaceae</taxon>
        <taxon>Aquisalinus</taxon>
    </lineage>
</organism>
<evidence type="ECO:0000313" key="6">
    <source>
        <dbReference type="EMBL" id="NHK29494.1"/>
    </source>
</evidence>
<dbReference type="GO" id="GO:0005829">
    <property type="term" value="C:cytosol"/>
    <property type="evidence" value="ECO:0007669"/>
    <property type="project" value="TreeGrafter"/>
</dbReference>
<gene>
    <name evidence="6" type="ORF">FF098_016400</name>
    <name evidence="5" type="ORF">GCM10011355_33200</name>
</gene>
<dbReference type="PRINTS" id="PR00032">
    <property type="entry name" value="HTHARAC"/>
</dbReference>
<sequence length="351" mass="39176">MPQISSFFVRKNIEQAQGLADAAELYALVGLEPGCSDPSATIDSSDYFALLEALAAREAPDVGFHMRTSASMRCEEYGAVGLAWKSAPTLRHSFSRMDRYSRQYNKIAAFLQEEDGELIRWTHVAATPPRLGSRLSTEAALGTFISLCREATSPDFAPEGVEFRHQPIGTTGAVEAYFGCPVRYGAERDALVFTASQFDAPNTIGDESIWRFFSSHLQEIFPDRQDTDFVDRQVVVEIANVLSNGVPTLQQIADRLNIGSRTLQRRLSERGLTFQDLIDEARRRLTRKLLANTRYSLAEIAYLAGFSDQSAFTRAFKRCFGQTPRAYREEVLAGASVIPREMANMQETRAE</sequence>
<proteinExistence type="predicted"/>
<feature type="domain" description="HTH araC/xylS-type" evidence="4">
    <location>
        <begin position="232"/>
        <end position="330"/>
    </location>
</feature>
<keyword evidence="8" id="KW-1185">Reference proteome</keyword>
<dbReference type="SMART" id="SM00342">
    <property type="entry name" value="HTH_ARAC"/>
    <property type="match status" value="1"/>
</dbReference>
<dbReference type="EMBL" id="VCJR02000005">
    <property type="protein sequence ID" value="NHK29494.1"/>
    <property type="molecule type" value="Genomic_DNA"/>
</dbReference>
<reference evidence="6 8" key="2">
    <citation type="submission" date="2020-02" db="EMBL/GenBank/DDBJ databases">
        <title>Genome sequence of Parvularcula flava strain NH6-79.</title>
        <authorList>
            <person name="Abdul Karim M.H."/>
            <person name="Lam M.Q."/>
            <person name="Chen S.J."/>
            <person name="Yahya A."/>
            <person name="Shahir S."/>
            <person name="Shamsir M.S."/>
            <person name="Chong C.S."/>
        </authorList>
    </citation>
    <scope>NUCLEOTIDE SEQUENCE [LARGE SCALE GENOMIC DNA]</scope>
    <source>
        <strain evidence="6 8">NH6-79</strain>
    </source>
</reference>
<keyword evidence="3" id="KW-0804">Transcription</keyword>